<proteinExistence type="predicted"/>
<organism evidence="1 2">
    <name type="scientific">Escherichia coli</name>
    <dbReference type="NCBI Taxonomy" id="562"/>
    <lineage>
        <taxon>Bacteria</taxon>
        <taxon>Pseudomonadati</taxon>
        <taxon>Pseudomonadota</taxon>
        <taxon>Gammaproteobacteria</taxon>
        <taxon>Enterobacterales</taxon>
        <taxon>Enterobacteriaceae</taxon>
        <taxon>Escherichia</taxon>
    </lineage>
</organism>
<dbReference type="AlphaFoldDB" id="A0A376W4E2"/>
<name>A0A376W4E2_ECOLX</name>
<accession>A0A376W4E2</accession>
<dbReference type="Gene3D" id="1.20.5.460">
    <property type="entry name" value="Single helix bin"/>
    <property type="match status" value="1"/>
</dbReference>
<dbReference type="FunFam" id="1.20.5.460:FF:000002">
    <property type="entry name" value="Curved DNA-binding protein"/>
    <property type="match status" value="1"/>
</dbReference>
<reference evidence="1 2" key="1">
    <citation type="submission" date="2018-06" db="EMBL/GenBank/DDBJ databases">
        <authorList>
            <consortium name="Pathogen Informatics"/>
            <person name="Doyle S."/>
        </authorList>
    </citation>
    <scope>NUCLEOTIDE SEQUENCE [LARGE SCALE GENOMIC DNA]</scope>
    <source>
        <strain evidence="1 2">NCTC9081</strain>
    </source>
</reference>
<gene>
    <name evidence="1" type="primary">cbpA_1</name>
    <name evidence="1" type="ORF">NCTC9081_03362</name>
</gene>
<dbReference type="Proteomes" id="UP000254716">
    <property type="component" value="Unassembled WGS sequence"/>
</dbReference>
<dbReference type="EMBL" id="UGCV01000008">
    <property type="protein sequence ID" value="STJ17894.1"/>
    <property type="molecule type" value="Genomic_DNA"/>
</dbReference>
<dbReference type="GO" id="GO:0003677">
    <property type="term" value="F:DNA binding"/>
    <property type="evidence" value="ECO:0007669"/>
    <property type="project" value="UniProtKB-KW"/>
</dbReference>
<sequence length="48" mass="5376">MSKKQTGDLYAVLKIVMPPKPDENTAALWQQLADAQSSFDPRKDWGKA</sequence>
<protein>
    <submittedName>
        <fullName evidence="1">Curved DNA-binding protein</fullName>
    </submittedName>
</protein>
<keyword evidence="1" id="KW-0238">DNA-binding</keyword>
<evidence type="ECO:0000313" key="2">
    <source>
        <dbReference type="Proteomes" id="UP000254716"/>
    </source>
</evidence>
<evidence type="ECO:0000313" key="1">
    <source>
        <dbReference type="EMBL" id="STJ17894.1"/>
    </source>
</evidence>